<evidence type="ECO:0000313" key="2">
    <source>
        <dbReference type="EMBL" id="PIR71722.1"/>
    </source>
</evidence>
<proteinExistence type="predicted"/>
<organism evidence="2 3">
    <name type="scientific">Candidatus Nealsonbacteria bacterium CG10_big_fil_rev_8_21_14_0_10_37_25</name>
    <dbReference type="NCBI Taxonomy" id="1974711"/>
    <lineage>
        <taxon>Bacteria</taxon>
        <taxon>Candidatus Nealsoniibacteriota</taxon>
    </lineage>
</organism>
<evidence type="ECO:0000313" key="3">
    <source>
        <dbReference type="Proteomes" id="UP000228909"/>
    </source>
</evidence>
<name>A0A2H0TJJ5_9BACT</name>
<sequence>MEAFKGRLAPDGNRSGRAKPKAGFTARGISRAVAKAELSEPTDFSRKSEDHQPKVTPGIDSEIRVVVQPIP</sequence>
<evidence type="ECO:0000256" key="1">
    <source>
        <dbReference type="SAM" id="MobiDB-lite"/>
    </source>
</evidence>
<dbReference type="AlphaFoldDB" id="A0A2H0TJJ5"/>
<feature type="region of interest" description="Disordered" evidence="1">
    <location>
        <begin position="1"/>
        <end position="59"/>
    </location>
</feature>
<gene>
    <name evidence="2" type="ORF">COU43_01020</name>
</gene>
<dbReference type="EMBL" id="PFCK01000027">
    <property type="protein sequence ID" value="PIR71722.1"/>
    <property type="molecule type" value="Genomic_DNA"/>
</dbReference>
<dbReference type="AntiFam" id="ANF00275">
    <property type="entry name" value="Spurious translation from rRNA (DUF6467)"/>
</dbReference>
<dbReference type="Proteomes" id="UP000228909">
    <property type="component" value="Unassembled WGS sequence"/>
</dbReference>
<protein>
    <submittedName>
        <fullName evidence="2">Uncharacterized protein</fullName>
    </submittedName>
</protein>
<reference evidence="3" key="1">
    <citation type="submission" date="2017-09" db="EMBL/GenBank/DDBJ databases">
        <title>Depth-based differentiation of microbial function through sediment-hosted aquifers and enrichment of novel symbionts in the deep terrestrial subsurface.</title>
        <authorList>
            <person name="Probst A.J."/>
            <person name="Ladd B."/>
            <person name="Jarett J.K."/>
            <person name="Geller-Mcgrath D.E."/>
            <person name="Sieber C.M.K."/>
            <person name="Emerson J.B."/>
            <person name="Anantharaman K."/>
            <person name="Thomas B.C."/>
            <person name="Malmstrom R."/>
            <person name="Stieglmeier M."/>
            <person name="Klingl A."/>
            <person name="Woyke T."/>
            <person name="Ryan C.M."/>
            <person name="Banfield J.F."/>
        </authorList>
    </citation>
    <scope>NUCLEOTIDE SEQUENCE [LARGE SCALE GENOMIC DNA]</scope>
</reference>
<comment type="caution">
    <text evidence="2">The sequence shown here is derived from an EMBL/GenBank/DDBJ whole genome shotgun (WGS) entry which is preliminary data.</text>
</comment>
<accession>A0A2H0TJJ5</accession>
<feature type="compositionally biased region" description="Basic and acidic residues" evidence="1">
    <location>
        <begin position="43"/>
        <end position="53"/>
    </location>
</feature>